<proteinExistence type="predicted"/>
<name>A0A6A6U363_9PEZI</name>
<dbReference type="PANTHER" id="PTHR47706">
    <property type="entry name" value="NMRA-LIKE FAMILY PROTEIN"/>
    <property type="match status" value="1"/>
</dbReference>
<keyword evidence="1" id="KW-0521">NADP</keyword>
<evidence type="ECO:0000313" key="4">
    <source>
        <dbReference type="EMBL" id="KAF2665394.1"/>
    </source>
</evidence>
<reference evidence="4" key="1">
    <citation type="journal article" date="2020" name="Stud. Mycol.">
        <title>101 Dothideomycetes genomes: a test case for predicting lifestyles and emergence of pathogens.</title>
        <authorList>
            <person name="Haridas S."/>
            <person name="Albert R."/>
            <person name="Binder M."/>
            <person name="Bloem J."/>
            <person name="Labutti K."/>
            <person name="Salamov A."/>
            <person name="Andreopoulos B."/>
            <person name="Baker S."/>
            <person name="Barry K."/>
            <person name="Bills G."/>
            <person name="Bluhm B."/>
            <person name="Cannon C."/>
            <person name="Castanera R."/>
            <person name="Culley D."/>
            <person name="Daum C."/>
            <person name="Ezra D."/>
            <person name="Gonzalez J."/>
            <person name="Henrissat B."/>
            <person name="Kuo A."/>
            <person name="Liang C."/>
            <person name="Lipzen A."/>
            <person name="Lutzoni F."/>
            <person name="Magnuson J."/>
            <person name="Mondo S."/>
            <person name="Nolan M."/>
            <person name="Ohm R."/>
            <person name="Pangilinan J."/>
            <person name="Park H.-J."/>
            <person name="Ramirez L."/>
            <person name="Alfaro M."/>
            <person name="Sun H."/>
            <person name="Tritt A."/>
            <person name="Yoshinaga Y."/>
            <person name="Zwiers L.-H."/>
            <person name="Turgeon B."/>
            <person name="Goodwin S."/>
            <person name="Spatafora J."/>
            <person name="Crous P."/>
            <person name="Grigoriev I."/>
        </authorList>
    </citation>
    <scope>NUCLEOTIDE SEQUENCE</scope>
    <source>
        <strain evidence="4">CBS 115976</strain>
    </source>
</reference>
<evidence type="ECO:0000259" key="3">
    <source>
        <dbReference type="Pfam" id="PF05368"/>
    </source>
</evidence>
<evidence type="ECO:0000256" key="1">
    <source>
        <dbReference type="ARBA" id="ARBA00022857"/>
    </source>
</evidence>
<gene>
    <name evidence="4" type="ORF">BT63DRAFT_428355</name>
</gene>
<dbReference type="InterPro" id="IPR036291">
    <property type="entry name" value="NAD(P)-bd_dom_sf"/>
</dbReference>
<dbReference type="InterPro" id="IPR045312">
    <property type="entry name" value="PCBER-like"/>
</dbReference>
<dbReference type="CDD" id="cd05259">
    <property type="entry name" value="PCBER_SDR_a"/>
    <property type="match status" value="1"/>
</dbReference>
<organism evidence="4 5">
    <name type="scientific">Microthyrium microscopicum</name>
    <dbReference type="NCBI Taxonomy" id="703497"/>
    <lineage>
        <taxon>Eukaryota</taxon>
        <taxon>Fungi</taxon>
        <taxon>Dikarya</taxon>
        <taxon>Ascomycota</taxon>
        <taxon>Pezizomycotina</taxon>
        <taxon>Dothideomycetes</taxon>
        <taxon>Dothideomycetes incertae sedis</taxon>
        <taxon>Microthyriales</taxon>
        <taxon>Microthyriaceae</taxon>
        <taxon>Microthyrium</taxon>
    </lineage>
</organism>
<protein>
    <submittedName>
        <fullName evidence="4">Isoflavone reductase family protein</fullName>
    </submittedName>
</protein>
<dbReference type="Proteomes" id="UP000799302">
    <property type="component" value="Unassembled WGS sequence"/>
</dbReference>
<keyword evidence="5" id="KW-1185">Reference proteome</keyword>
<dbReference type="PANTHER" id="PTHR47706:SF11">
    <property type="entry name" value="ISOFLAVONE REDUCTASE FAMILY PROTEIN (AFU_ORTHOLOGUE AFUA_1G12510)"/>
    <property type="match status" value="1"/>
</dbReference>
<evidence type="ECO:0000313" key="5">
    <source>
        <dbReference type="Proteomes" id="UP000799302"/>
    </source>
</evidence>
<feature type="domain" description="NmrA-like" evidence="3">
    <location>
        <begin position="5"/>
        <end position="256"/>
    </location>
</feature>
<dbReference type="GO" id="GO:0016491">
    <property type="term" value="F:oxidoreductase activity"/>
    <property type="evidence" value="ECO:0007669"/>
    <property type="project" value="UniProtKB-KW"/>
</dbReference>
<keyword evidence="2" id="KW-0560">Oxidoreductase</keyword>
<accession>A0A6A6U363</accession>
<sequence>MSTPKHILIIGATGLIGQPITTSLQATGDFSLSILTSSASSVSKKPILDNLAAQGIKIVVADVTSATDIERAFQGIDTIVCALGRPGIDLQIQLLEIAERTLNVKWFWPSEFGTDIEYDETSRDEPTHQAKLRVRKYVRENVKRLQVRYLVTGPYADTFIGLKAGGDLRAGGYDAVAKTATLEGDGSGKVSLTSMVDVGKLLAASVQRPEVGKERPLRVNSFTTTPKELLAEFEKQTGAKWEVTYTSVEEMKALEKELYAEKKPMAGALTLRRIWASGRTLYEKRDNELLPPVELTTQEEIVAAMIKKQTAQ</sequence>
<dbReference type="OrthoDB" id="419598at2759"/>
<dbReference type="AlphaFoldDB" id="A0A6A6U363"/>
<dbReference type="Gene3D" id="3.90.25.10">
    <property type="entry name" value="UDP-galactose 4-epimerase, domain 1"/>
    <property type="match status" value="1"/>
</dbReference>
<dbReference type="InterPro" id="IPR008030">
    <property type="entry name" value="NmrA-like"/>
</dbReference>
<dbReference type="EMBL" id="MU004240">
    <property type="protein sequence ID" value="KAF2665394.1"/>
    <property type="molecule type" value="Genomic_DNA"/>
</dbReference>
<dbReference type="Pfam" id="PF05368">
    <property type="entry name" value="NmrA"/>
    <property type="match status" value="1"/>
</dbReference>
<dbReference type="InterPro" id="IPR051609">
    <property type="entry name" value="NmrA/Isoflavone_reductase-like"/>
</dbReference>
<dbReference type="SUPFAM" id="SSF51735">
    <property type="entry name" value="NAD(P)-binding Rossmann-fold domains"/>
    <property type="match status" value="1"/>
</dbReference>
<dbReference type="Gene3D" id="3.40.50.720">
    <property type="entry name" value="NAD(P)-binding Rossmann-like Domain"/>
    <property type="match status" value="1"/>
</dbReference>
<evidence type="ECO:0000256" key="2">
    <source>
        <dbReference type="ARBA" id="ARBA00023002"/>
    </source>
</evidence>